<proteinExistence type="predicted"/>
<evidence type="ECO:0000313" key="2">
    <source>
        <dbReference type="EMBL" id="KAF1851799.1"/>
    </source>
</evidence>
<dbReference type="Proteomes" id="UP000800039">
    <property type="component" value="Unassembled WGS sequence"/>
</dbReference>
<name>A0A9P4GV18_9PLEO</name>
<gene>
    <name evidence="2" type="ORF">K460DRAFT_401809</name>
</gene>
<sequence>MSSEGSKNSQQPSGGRSTGAEGGPSGYFQCANYREGHPLQYRWVPVNGSLCAHCQCAPRR</sequence>
<dbReference type="RefSeq" id="XP_040794362.1">
    <property type="nucleotide sequence ID" value="XM_040936460.1"/>
</dbReference>
<feature type="compositionally biased region" description="Polar residues" evidence="1">
    <location>
        <begin position="1"/>
        <end position="15"/>
    </location>
</feature>
<comment type="caution">
    <text evidence="2">The sequence shown here is derived from an EMBL/GenBank/DDBJ whole genome shotgun (WGS) entry which is preliminary data.</text>
</comment>
<accession>A0A9P4GV18</accession>
<organism evidence="2 3">
    <name type="scientific">Cucurbitaria berberidis CBS 394.84</name>
    <dbReference type="NCBI Taxonomy" id="1168544"/>
    <lineage>
        <taxon>Eukaryota</taxon>
        <taxon>Fungi</taxon>
        <taxon>Dikarya</taxon>
        <taxon>Ascomycota</taxon>
        <taxon>Pezizomycotina</taxon>
        <taxon>Dothideomycetes</taxon>
        <taxon>Pleosporomycetidae</taxon>
        <taxon>Pleosporales</taxon>
        <taxon>Pleosporineae</taxon>
        <taxon>Cucurbitariaceae</taxon>
        <taxon>Cucurbitaria</taxon>
    </lineage>
</organism>
<reference evidence="2" key="1">
    <citation type="submission" date="2020-01" db="EMBL/GenBank/DDBJ databases">
        <authorList>
            <consortium name="DOE Joint Genome Institute"/>
            <person name="Haridas S."/>
            <person name="Albert R."/>
            <person name="Binder M."/>
            <person name="Bloem J."/>
            <person name="Labutti K."/>
            <person name="Salamov A."/>
            <person name="Andreopoulos B."/>
            <person name="Baker S.E."/>
            <person name="Barry K."/>
            <person name="Bills G."/>
            <person name="Bluhm B.H."/>
            <person name="Cannon C."/>
            <person name="Castanera R."/>
            <person name="Culley D.E."/>
            <person name="Daum C."/>
            <person name="Ezra D."/>
            <person name="Gonzalez J.B."/>
            <person name="Henrissat B."/>
            <person name="Kuo A."/>
            <person name="Liang C."/>
            <person name="Lipzen A."/>
            <person name="Lutzoni F."/>
            <person name="Magnuson J."/>
            <person name="Mondo S."/>
            <person name="Nolan M."/>
            <person name="Ohm R."/>
            <person name="Pangilinan J."/>
            <person name="Park H.-J."/>
            <person name="Ramirez L."/>
            <person name="Alfaro M."/>
            <person name="Sun H."/>
            <person name="Tritt A."/>
            <person name="Yoshinaga Y."/>
            <person name="Zwiers L.-H."/>
            <person name="Turgeon B.G."/>
            <person name="Goodwin S.B."/>
            <person name="Spatafora J.W."/>
            <person name="Crous P.W."/>
            <person name="Grigoriev I.V."/>
        </authorList>
    </citation>
    <scope>NUCLEOTIDE SEQUENCE</scope>
    <source>
        <strain evidence="2">CBS 394.84</strain>
    </source>
</reference>
<dbReference type="GeneID" id="63853710"/>
<dbReference type="EMBL" id="ML976614">
    <property type="protein sequence ID" value="KAF1851799.1"/>
    <property type="molecule type" value="Genomic_DNA"/>
</dbReference>
<evidence type="ECO:0000256" key="1">
    <source>
        <dbReference type="SAM" id="MobiDB-lite"/>
    </source>
</evidence>
<keyword evidence="3" id="KW-1185">Reference proteome</keyword>
<feature type="region of interest" description="Disordered" evidence="1">
    <location>
        <begin position="1"/>
        <end position="22"/>
    </location>
</feature>
<protein>
    <submittedName>
        <fullName evidence="2">Uncharacterized protein</fullName>
    </submittedName>
</protein>
<dbReference type="AlphaFoldDB" id="A0A9P4GV18"/>
<evidence type="ECO:0000313" key="3">
    <source>
        <dbReference type="Proteomes" id="UP000800039"/>
    </source>
</evidence>